<dbReference type="EMBL" id="RYYR01000011">
    <property type="protein sequence ID" value="RUL52254.1"/>
    <property type="molecule type" value="Genomic_DNA"/>
</dbReference>
<comment type="caution">
    <text evidence="1">The sequence shown here is derived from an EMBL/GenBank/DDBJ whole genome shotgun (WGS) entry which is preliminary data.</text>
</comment>
<name>A0A432LBX0_9BACI</name>
<organism evidence="1 2">
    <name type="scientific">Lysinibacillus antri</name>
    <dbReference type="NCBI Taxonomy" id="2498145"/>
    <lineage>
        <taxon>Bacteria</taxon>
        <taxon>Bacillati</taxon>
        <taxon>Bacillota</taxon>
        <taxon>Bacilli</taxon>
        <taxon>Bacillales</taxon>
        <taxon>Bacillaceae</taxon>
        <taxon>Lysinibacillus</taxon>
    </lineage>
</organism>
<reference evidence="1 2" key="1">
    <citation type="submission" date="2018-12" db="EMBL/GenBank/DDBJ databases">
        <title>Lysinibacillus antri sp. nov., isolated from a cave soil.</title>
        <authorList>
            <person name="Narsing Rao M.P."/>
            <person name="Zhang H."/>
            <person name="Dong Z.-Y."/>
            <person name="Niu X.-K."/>
            <person name="Zhang K."/>
            <person name="Fang B.-Z."/>
            <person name="Kang Y.-Q."/>
            <person name="Xiao M."/>
            <person name="Li W.-J."/>
        </authorList>
    </citation>
    <scope>NUCLEOTIDE SEQUENCE [LARGE SCALE GENOMIC DNA]</scope>
    <source>
        <strain evidence="1 2">SYSU K30002</strain>
    </source>
</reference>
<dbReference type="PANTHER" id="PTHR41260">
    <property type="entry name" value="PROTEIN ECSC"/>
    <property type="match status" value="1"/>
</dbReference>
<keyword evidence="2" id="KW-1185">Reference proteome</keyword>
<dbReference type="AlphaFoldDB" id="A0A432LBX0"/>
<sequence>METKEQLHTYLQEIEIWEDDQKGLFFWEKLGRLPFKLLDKVTPKFIQEKIGILVNELGSYIQTGGKYLISEKGIISKIQKTSNHPIESIEDIGNMPIEDMIVVSKQLQSERAKFATVQGASTGFGGLFTLVIDIPVILGTALKTLQEIAIIHGYNPNEKQERVFIVKCLQFASADIVGKEAILKELATMNEKKDRSESMISQLKGWQEVFFTYRDNFGWKKLLQMVPIAGMIFGAIANKGMIEDVSEAGMMLYRKRRIYEKLDAFDRPFQPVTNTPIEPQEDVPLQ</sequence>
<protein>
    <submittedName>
        <fullName evidence="1">EcsC family protein</fullName>
    </submittedName>
</protein>
<accession>A0A432LBX0</accession>
<dbReference type="Pfam" id="PF12787">
    <property type="entry name" value="EcsC"/>
    <property type="match status" value="1"/>
</dbReference>
<dbReference type="Proteomes" id="UP000287910">
    <property type="component" value="Unassembled WGS sequence"/>
</dbReference>
<evidence type="ECO:0000313" key="1">
    <source>
        <dbReference type="EMBL" id="RUL52254.1"/>
    </source>
</evidence>
<dbReference type="PANTHER" id="PTHR41260:SF1">
    <property type="entry name" value="PROTEIN ECSC"/>
    <property type="match status" value="1"/>
</dbReference>
<proteinExistence type="predicted"/>
<gene>
    <name evidence="1" type="ORF">EK386_10405</name>
</gene>
<dbReference type="RefSeq" id="WP_126659101.1">
    <property type="nucleotide sequence ID" value="NZ_RYYR01000011.1"/>
</dbReference>
<evidence type="ECO:0000313" key="2">
    <source>
        <dbReference type="Proteomes" id="UP000287910"/>
    </source>
</evidence>
<dbReference type="InterPro" id="IPR024787">
    <property type="entry name" value="EcsC"/>
</dbReference>